<gene>
    <name evidence="8" type="ORF">SAMN06265339_0949</name>
</gene>
<comment type="caution">
    <text evidence="8">The sequence shown here is derived from an EMBL/GenBank/DDBJ whole genome shotgun (WGS) entry which is preliminary data.</text>
</comment>
<keyword evidence="3" id="KW-0677">Repeat</keyword>
<sequence>MKDEMRELSMMPVRALQKVVRVSKALFREKATEIWWDKGIKRELHYRGKHVIKAELCIGCSLCARSCPVNCIEMVPTGVKKPRAVPKVRASECIFCGLCEDACPTKPQKAIQLTDNYSMLVEPGTWDRLTGYVFEPENLEAAIEKAKKMEELIEKKKQEALKKKQQQEKKDER</sequence>
<proteinExistence type="predicted"/>
<dbReference type="PROSITE" id="PS00198">
    <property type="entry name" value="4FE4S_FER_1"/>
    <property type="match status" value="1"/>
</dbReference>
<dbReference type="InterPro" id="IPR017900">
    <property type="entry name" value="4Fe4S_Fe_S_CS"/>
</dbReference>
<keyword evidence="9" id="KW-1185">Reference proteome</keyword>
<evidence type="ECO:0000256" key="3">
    <source>
        <dbReference type="ARBA" id="ARBA00022737"/>
    </source>
</evidence>
<evidence type="ECO:0000256" key="4">
    <source>
        <dbReference type="ARBA" id="ARBA00023004"/>
    </source>
</evidence>
<dbReference type="Gene3D" id="3.30.70.3270">
    <property type="match status" value="1"/>
</dbReference>
<dbReference type="Pfam" id="PF12838">
    <property type="entry name" value="Fer4_7"/>
    <property type="match status" value="1"/>
</dbReference>
<evidence type="ECO:0000313" key="9">
    <source>
        <dbReference type="Proteomes" id="UP001157911"/>
    </source>
</evidence>
<keyword evidence="6" id="KW-0175">Coiled coil</keyword>
<feature type="coiled-coil region" evidence="6">
    <location>
        <begin position="139"/>
        <end position="170"/>
    </location>
</feature>
<feature type="domain" description="4Fe-4S ferredoxin-type" evidence="7">
    <location>
        <begin position="48"/>
        <end position="77"/>
    </location>
</feature>
<accession>A0ABY1NK54</accession>
<dbReference type="RefSeq" id="WP_283400430.1">
    <property type="nucleotide sequence ID" value="NZ_FXUB01000002.1"/>
</dbReference>
<evidence type="ECO:0000256" key="5">
    <source>
        <dbReference type="ARBA" id="ARBA00023014"/>
    </source>
</evidence>
<dbReference type="SUPFAM" id="SSF54862">
    <property type="entry name" value="4Fe-4S ferredoxins"/>
    <property type="match status" value="1"/>
</dbReference>
<evidence type="ECO:0000259" key="7">
    <source>
        <dbReference type="PROSITE" id="PS51379"/>
    </source>
</evidence>
<reference evidence="8 9" key="1">
    <citation type="submission" date="2017-05" db="EMBL/GenBank/DDBJ databases">
        <authorList>
            <person name="Varghese N."/>
            <person name="Submissions S."/>
        </authorList>
    </citation>
    <scope>NUCLEOTIDE SEQUENCE [LARGE SCALE GENOMIC DNA]</scope>
    <source>
        <strain evidence="8 9">DSM 15522</strain>
    </source>
</reference>
<feature type="domain" description="4Fe-4S ferredoxin-type" evidence="7">
    <location>
        <begin position="84"/>
        <end position="116"/>
    </location>
</feature>
<name>A0ABY1NK54_9BACT</name>
<dbReference type="PANTHER" id="PTHR10849">
    <property type="entry name" value="NADH DEHYDROGENASE UBIQUINONE IRON-SULFUR PROTEIN 8, MITOCHONDRIAL"/>
    <property type="match status" value="1"/>
</dbReference>
<evidence type="ECO:0000256" key="1">
    <source>
        <dbReference type="ARBA" id="ARBA00022485"/>
    </source>
</evidence>
<dbReference type="PROSITE" id="PS51379">
    <property type="entry name" value="4FE4S_FER_2"/>
    <property type="match status" value="2"/>
</dbReference>
<dbReference type="EMBL" id="FXUB01000002">
    <property type="protein sequence ID" value="SMP11650.1"/>
    <property type="molecule type" value="Genomic_DNA"/>
</dbReference>
<keyword evidence="4" id="KW-0408">Iron</keyword>
<dbReference type="Proteomes" id="UP001157911">
    <property type="component" value="Unassembled WGS sequence"/>
</dbReference>
<evidence type="ECO:0000256" key="2">
    <source>
        <dbReference type="ARBA" id="ARBA00022723"/>
    </source>
</evidence>
<dbReference type="InterPro" id="IPR017896">
    <property type="entry name" value="4Fe4S_Fe-S-bd"/>
</dbReference>
<organism evidence="8 9">
    <name type="scientific">Desulfurobacterium pacificum</name>
    <dbReference type="NCBI Taxonomy" id="240166"/>
    <lineage>
        <taxon>Bacteria</taxon>
        <taxon>Pseudomonadati</taxon>
        <taxon>Aquificota</taxon>
        <taxon>Aquificia</taxon>
        <taxon>Desulfurobacteriales</taxon>
        <taxon>Desulfurobacteriaceae</taxon>
        <taxon>Desulfurobacterium</taxon>
    </lineage>
</organism>
<protein>
    <submittedName>
        <fullName evidence="8">NADH-quinone oxidoreductase subunit I</fullName>
    </submittedName>
</protein>
<evidence type="ECO:0000256" key="6">
    <source>
        <dbReference type="SAM" id="Coils"/>
    </source>
</evidence>
<keyword evidence="2" id="KW-0479">Metal-binding</keyword>
<dbReference type="InterPro" id="IPR010226">
    <property type="entry name" value="NADH_quinone_OxRdtase_chainI"/>
</dbReference>
<keyword evidence="5" id="KW-0411">Iron-sulfur</keyword>
<evidence type="ECO:0000313" key="8">
    <source>
        <dbReference type="EMBL" id="SMP11650.1"/>
    </source>
</evidence>
<keyword evidence="1" id="KW-0004">4Fe-4S</keyword>